<feature type="compositionally biased region" description="Low complexity" evidence="4">
    <location>
        <begin position="412"/>
        <end position="430"/>
    </location>
</feature>
<dbReference type="EMBL" id="LCTV02000011">
    <property type="protein sequence ID" value="PRQ71891.1"/>
    <property type="molecule type" value="Genomic_DNA"/>
</dbReference>
<feature type="compositionally biased region" description="Acidic residues" evidence="4">
    <location>
        <begin position="399"/>
        <end position="410"/>
    </location>
</feature>
<evidence type="ECO:0000256" key="1">
    <source>
        <dbReference type="ARBA" id="ARBA00022574"/>
    </source>
</evidence>
<dbReference type="InterPro" id="IPR015943">
    <property type="entry name" value="WD40/YVTN_repeat-like_dom_sf"/>
</dbReference>
<dbReference type="OrthoDB" id="2414538at2759"/>
<dbReference type="STRING" id="5286.A0A0K3CJR7"/>
<dbReference type="Proteomes" id="UP000199069">
    <property type="component" value="Unassembled WGS sequence"/>
</dbReference>
<keyword evidence="2" id="KW-0677">Repeat</keyword>
<evidence type="ECO:0000256" key="4">
    <source>
        <dbReference type="SAM" id="MobiDB-lite"/>
    </source>
</evidence>
<proteinExistence type="predicted"/>
<dbReference type="InterPro" id="IPR036322">
    <property type="entry name" value="WD40_repeat_dom_sf"/>
</dbReference>
<feature type="compositionally biased region" description="Acidic residues" evidence="4">
    <location>
        <begin position="533"/>
        <end position="552"/>
    </location>
</feature>
<feature type="region of interest" description="Disordered" evidence="4">
    <location>
        <begin position="372"/>
        <end position="562"/>
    </location>
</feature>
<feature type="compositionally biased region" description="Acidic residues" evidence="4">
    <location>
        <begin position="503"/>
        <end position="523"/>
    </location>
</feature>
<evidence type="ECO:0000313" key="5">
    <source>
        <dbReference type="EMBL" id="CTR09919.1"/>
    </source>
</evidence>
<dbReference type="InterPro" id="IPR001680">
    <property type="entry name" value="WD40_rpt"/>
</dbReference>
<evidence type="ECO:0000313" key="8">
    <source>
        <dbReference type="Proteomes" id="UP000239560"/>
    </source>
</evidence>
<dbReference type="AlphaFoldDB" id="A0A0K3CJR7"/>
<dbReference type="GO" id="GO:0045717">
    <property type="term" value="P:negative regulation of fatty acid biosynthetic process"/>
    <property type="evidence" value="ECO:0007669"/>
    <property type="project" value="TreeGrafter"/>
</dbReference>
<reference evidence="6 8" key="2">
    <citation type="journal article" date="2018" name="Elife">
        <title>Functional genomics of lipid metabolism in the oleaginous yeast Rhodosporidium toruloides.</title>
        <authorList>
            <person name="Coradetti S.T."/>
            <person name="Pinel D."/>
            <person name="Geiselman G."/>
            <person name="Ito M."/>
            <person name="Mondo S."/>
            <person name="Reilly M.C."/>
            <person name="Cheng Y.F."/>
            <person name="Bauer S."/>
            <person name="Grigoriev I."/>
            <person name="Gladden J.M."/>
            <person name="Simmons B.A."/>
            <person name="Brem R."/>
            <person name="Arkin A.P."/>
            <person name="Skerker J.M."/>
        </authorList>
    </citation>
    <scope>NUCLEOTIDE SEQUENCE [LARGE SCALE GENOMIC DNA]</scope>
    <source>
        <strain evidence="6 8">NBRC 0880</strain>
    </source>
</reference>
<reference evidence="5 7" key="1">
    <citation type="submission" date="2015-07" db="EMBL/GenBank/DDBJ databases">
        <authorList>
            <person name="Cajimat M.N.B."/>
            <person name="Milazzo M.L."/>
            <person name="Fulhorst C.F."/>
        </authorList>
    </citation>
    <scope>NUCLEOTIDE SEQUENCE [LARGE SCALE GENOMIC DNA]</scope>
    <source>
        <strain evidence="5">Single colony</strain>
    </source>
</reference>
<dbReference type="GO" id="GO:0080008">
    <property type="term" value="C:Cul4-RING E3 ubiquitin ligase complex"/>
    <property type="evidence" value="ECO:0007669"/>
    <property type="project" value="TreeGrafter"/>
</dbReference>
<feature type="repeat" description="WD" evidence="3">
    <location>
        <begin position="135"/>
        <end position="170"/>
    </location>
</feature>
<evidence type="ECO:0000256" key="3">
    <source>
        <dbReference type="PROSITE-ProRule" id="PRU00221"/>
    </source>
</evidence>
<dbReference type="PROSITE" id="PS50082">
    <property type="entry name" value="WD_REPEATS_2"/>
    <property type="match status" value="1"/>
</dbReference>
<keyword evidence="1 3" id="KW-0853">WD repeat</keyword>
<feature type="compositionally biased region" description="Acidic residues" evidence="4">
    <location>
        <begin position="704"/>
        <end position="715"/>
    </location>
</feature>
<accession>A0A0K3CJR7</accession>
<dbReference type="GO" id="GO:0005737">
    <property type="term" value="C:cytoplasm"/>
    <property type="evidence" value="ECO:0007669"/>
    <property type="project" value="TreeGrafter"/>
</dbReference>
<feature type="region of interest" description="Disordered" evidence="4">
    <location>
        <begin position="702"/>
        <end position="744"/>
    </location>
</feature>
<feature type="compositionally biased region" description="Basic and acidic residues" evidence="4">
    <location>
        <begin position="459"/>
        <end position="476"/>
    </location>
</feature>
<dbReference type="Pfam" id="PF00400">
    <property type="entry name" value="WD40"/>
    <property type="match status" value="3"/>
</dbReference>
<keyword evidence="7" id="KW-1185">Reference proteome</keyword>
<dbReference type="Proteomes" id="UP000239560">
    <property type="component" value="Unassembled WGS sequence"/>
</dbReference>
<name>A0A0K3CJR7_RHOTO</name>
<dbReference type="InterPro" id="IPR045151">
    <property type="entry name" value="DCAF8"/>
</dbReference>
<dbReference type="EMBL" id="CWKI01000011">
    <property type="protein sequence ID" value="CTR09919.1"/>
    <property type="molecule type" value="Genomic_DNA"/>
</dbReference>
<gene>
    <name evidence="5" type="primary">FGENESH: predicted gene_11.276</name>
    <name evidence="6" type="ORF">AAT19DRAFT_10006</name>
    <name evidence="5" type="ORF">BN2166_0057800</name>
</gene>
<protein>
    <submittedName>
        <fullName evidence="5 6">WD repeat-containing protein</fullName>
    </submittedName>
</protein>
<dbReference type="PANTHER" id="PTHR15574">
    <property type="entry name" value="WD REPEAT DOMAIN-CONTAINING FAMILY"/>
    <property type="match status" value="1"/>
</dbReference>
<organism evidence="5 7">
    <name type="scientific">Rhodotorula toruloides</name>
    <name type="common">Yeast</name>
    <name type="synonym">Rhodosporidium toruloides</name>
    <dbReference type="NCBI Taxonomy" id="5286"/>
    <lineage>
        <taxon>Eukaryota</taxon>
        <taxon>Fungi</taxon>
        <taxon>Dikarya</taxon>
        <taxon>Basidiomycota</taxon>
        <taxon>Pucciniomycotina</taxon>
        <taxon>Microbotryomycetes</taxon>
        <taxon>Sporidiobolales</taxon>
        <taxon>Sporidiobolaceae</taxon>
        <taxon>Rhodotorula</taxon>
    </lineage>
</organism>
<dbReference type="SUPFAM" id="SSF50978">
    <property type="entry name" value="WD40 repeat-like"/>
    <property type="match status" value="1"/>
</dbReference>
<evidence type="ECO:0000313" key="6">
    <source>
        <dbReference type="EMBL" id="PRQ71891.1"/>
    </source>
</evidence>
<dbReference type="OMA" id="YKQRYVG"/>
<dbReference type="SMART" id="SM00320">
    <property type="entry name" value="WD40"/>
    <property type="match status" value="6"/>
</dbReference>
<evidence type="ECO:0000313" key="7">
    <source>
        <dbReference type="Proteomes" id="UP000199069"/>
    </source>
</evidence>
<dbReference type="Gene3D" id="2.130.10.10">
    <property type="entry name" value="YVTN repeat-like/Quinoprotein amine dehydrogenase"/>
    <property type="match status" value="2"/>
</dbReference>
<evidence type="ECO:0000256" key="2">
    <source>
        <dbReference type="ARBA" id="ARBA00022737"/>
    </source>
</evidence>
<dbReference type="PANTHER" id="PTHR15574:SF40">
    <property type="entry name" value="WD AND TETRATRICOPEPTIDE REPEATS PROTEIN 1"/>
    <property type="match status" value="1"/>
</dbReference>
<sequence>MLSGAIPTSSSPFLDLTSLPLYPPHRPSLLSTTTYPSLVASPAWQSRFDLLQVLGEKDQHGGGWGGRGHTVDRDAYGSTGCVNASCWDEQTGRLATAGDDTKICIWAPGVGDTLRDDGSEVMSPGLGFGLSEVIDTGHRANIFSVKFAPGMSNRLFSCAGDSTVRVFDLSLATNPQLSSVTIHPPASSVHKPWTHHEDATACTRVFRCHFDRVKRVATEASPDVFLTCSEDGTVRQHDLREHHNCRTSRLQAPDDVDCPPPLADYPGLSLYSLTINKLRPHLFVVAGTSPYAFLHDRRMIRAPMLRDWGIAPPSDPSSSSLTQCVRRFGVPHPTTPHKGEISHHIVAAKLSPDNPRDLLLSYSSAGIYLFDTDGETYERPPPPPPPLKQSKGKQRAEFSDDYEHEDDEDAMSSPVPEPSSSPHKSSTSTPAQPFGANEHKRSAKKRGSARSAESSTGELPHKRLRDEGSEVGHEGEGAGFADGSAVVGGAEERQEALHGEAGGDADESEDSSDQEELMEDSEHEGDSSAQSDGGEDAEDGTEEEDGEEEEEDFLPRGRRREYHADVPMVAPRQSYTGHANTQTVKDVNFLNKDTVISGSDDGNFFTWDRESGKVTGIWKGDDSVVNVMTPSPTLPIVAISGIEETVKLFGPASDLAAAEKANLAKDYERIKARNARGETGTSFPRIAPNDFLSFILANMRAGEGDEAEDGDEEEGSPPARRPMRRIRIVRGDPDDPASADCAIM</sequence>